<comment type="caution">
    <text evidence="7">The sequence shown here is derived from an EMBL/GenBank/DDBJ whole genome shotgun (WGS) entry which is preliminary data.</text>
</comment>
<dbReference type="Proteomes" id="UP001430953">
    <property type="component" value="Unassembled WGS sequence"/>
</dbReference>
<keyword evidence="2 5" id="KW-0812">Transmembrane</keyword>
<dbReference type="InterPro" id="IPR037185">
    <property type="entry name" value="EmrE-like"/>
</dbReference>
<evidence type="ECO:0000313" key="8">
    <source>
        <dbReference type="Proteomes" id="UP001430953"/>
    </source>
</evidence>
<feature type="transmembrane region" description="Helical" evidence="5">
    <location>
        <begin position="165"/>
        <end position="188"/>
    </location>
</feature>
<organism evidence="7 8">
    <name type="scientific">Cardiocondyla obscurior</name>
    <dbReference type="NCBI Taxonomy" id="286306"/>
    <lineage>
        <taxon>Eukaryota</taxon>
        <taxon>Metazoa</taxon>
        <taxon>Ecdysozoa</taxon>
        <taxon>Arthropoda</taxon>
        <taxon>Hexapoda</taxon>
        <taxon>Insecta</taxon>
        <taxon>Pterygota</taxon>
        <taxon>Neoptera</taxon>
        <taxon>Endopterygota</taxon>
        <taxon>Hymenoptera</taxon>
        <taxon>Apocrita</taxon>
        <taxon>Aculeata</taxon>
        <taxon>Formicoidea</taxon>
        <taxon>Formicidae</taxon>
        <taxon>Myrmicinae</taxon>
        <taxon>Cardiocondyla</taxon>
    </lineage>
</organism>
<proteinExistence type="predicted"/>
<feature type="domain" description="Sugar phosphate transporter" evidence="6">
    <location>
        <begin position="14"/>
        <end position="311"/>
    </location>
</feature>
<evidence type="ECO:0000259" key="6">
    <source>
        <dbReference type="Pfam" id="PF03151"/>
    </source>
</evidence>
<feature type="transmembrane region" description="Helical" evidence="5">
    <location>
        <begin position="238"/>
        <end position="259"/>
    </location>
</feature>
<evidence type="ECO:0000256" key="5">
    <source>
        <dbReference type="SAM" id="Phobius"/>
    </source>
</evidence>
<evidence type="ECO:0000256" key="3">
    <source>
        <dbReference type="ARBA" id="ARBA00022989"/>
    </source>
</evidence>
<feature type="transmembrane region" description="Helical" evidence="5">
    <location>
        <begin position="12"/>
        <end position="30"/>
    </location>
</feature>
<dbReference type="InterPro" id="IPR004853">
    <property type="entry name" value="Sugar_P_trans_dom"/>
</dbReference>
<comment type="subcellular location">
    <subcellularLocation>
        <location evidence="1">Membrane</location>
        <topology evidence="1">Multi-pass membrane protein</topology>
    </subcellularLocation>
</comment>
<feature type="transmembrane region" description="Helical" evidence="5">
    <location>
        <begin position="45"/>
        <end position="64"/>
    </location>
</feature>
<evidence type="ECO:0000313" key="7">
    <source>
        <dbReference type="EMBL" id="KAL0108911.1"/>
    </source>
</evidence>
<evidence type="ECO:0000256" key="2">
    <source>
        <dbReference type="ARBA" id="ARBA00022692"/>
    </source>
</evidence>
<reference evidence="7 8" key="1">
    <citation type="submission" date="2023-03" db="EMBL/GenBank/DDBJ databases">
        <title>High recombination rates correlate with genetic variation in Cardiocondyla obscurior ants.</title>
        <authorList>
            <person name="Errbii M."/>
        </authorList>
    </citation>
    <scope>NUCLEOTIDE SEQUENCE [LARGE SCALE GENOMIC DNA]</scope>
    <source>
        <strain evidence="7">Alpha-2009</strain>
        <tissue evidence="7">Whole body</tissue>
    </source>
</reference>
<dbReference type="SUPFAM" id="SSF103481">
    <property type="entry name" value="Multidrug resistance efflux transporter EmrE"/>
    <property type="match status" value="1"/>
</dbReference>
<dbReference type="Pfam" id="PF03151">
    <property type="entry name" value="TPT"/>
    <property type="match status" value="1"/>
</dbReference>
<feature type="transmembrane region" description="Helical" evidence="5">
    <location>
        <begin position="115"/>
        <end position="135"/>
    </location>
</feature>
<accession>A0AAW2F2I8</accession>
<protein>
    <recommendedName>
        <fullName evidence="6">Sugar phosphate transporter domain-containing protein</fullName>
    </recommendedName>
</protein>
<dbReference type="AlphaFoldDB" id="A0AAW2F2I8"/>
<name>A0AAW2F2I8_9HYME</name>
<keyword evidence="3 5" id="KW-1133">Transmembrane helix</keyword>
<evidence type="ECO:0000256" key="1">
    <source>
        <dbReference type="ARBA" id="ARBA00004141"/>
    </source>
</evidence>
<dbReference type="EMBL" id="JADYXP020000015">
    <property type="protein sequence ID" value="KAL0108911.1"/>
    <property type="molecule type" value="Genomic_DNA"/>
</dbReference>
<dbReference type="PANTHER" id="PTHR11132">
    <property type="entry name" value="SOLUTE CARRIER FAMILY 35"/>
    <property type="match status" value="1"/>
</dbReference>
<keyword evidence="8" id="KW-1185">Reference proteome</keyword>
<sequence length="332" mass="37402">MELESRLKSKYAYITFVIAAYWIVSISTVFTNKALLSSETVNLDAPLFVTWFQCIVSVAICITLHKMSQWFPDCIEIAAGNPFKKDTLRKVLPLSILFTAMIASNNLCLKYVDVAFYYVGRSLTTVFNVLFTYILLGQTTSLKCMACCVAIIAGFWLGVDQEHVAGSLSVLGTFFGVLGSLSLCLYSIRMKQTLPVVNQDIWLLSYYNNVYSIIIFIPLMIISGEHTIVFNYEKLGHPFFWTTMTIGGVFGFAIGYFTALQIKVTSPLTHNVSGTAKACAQTVLATYWFNEEKSFLWWISNIVVLTASACYARIRQLELFKEYVVGERQQKV</sequence>
<evidence type="ECO:0000256" key="4">
    <source>
        <dbReference type="ARBA" id="ARBA00023136"/>
    </source>
</evidence>
<gene>
    <name evidence="7" type="ORF">PUN28_014192</name>
</gene>
<dbReference type="GO" id="GO:0016020">
    <property type="term" value="C:membrane"/>
    <property type="evidence" value="ECO:0007669"/>
    <property type="project" value="UniProtKB-SubCell"/>
</dbReference>
<dbReference type="InterPro" id="IPR050186">
    <property type="entry name" value="TPT_transporter"/>
</dbReference>
<keyword evidence="4 5" id="KW-0472">Membrane</keyword>
<feature type="transmembrane region" description="Helical" evidence="5">
    <location>
        <begin position="209"/>
        <end position="232"/>
    </location>
</feature>